<dbReference type="PANTHER" id="PTHR45679">
    <property type="entry name" value="ER DEGRADATION-ENHANCING ALPHA-MANNOSIDASE-LIKE PROTEIN 2"/>
    <property type="match status" value="1"/>
</dbReference>
<reference evidence="10" key="2">
    <citation type="submission" date="2025-08" db="UniProtKB">
        <authorList>
            <consortium name="RefSeq"/>
        </authorList>
    </citation>
    <scope>IDENTIFICATION</scope>
    <source>
        <tissue evidence="10">Etiolated seedlings</tissue>
    </source>
</reference>
<dbReference type="OrthoDB" id="8118055at2759"/>
<feature type="active site" evidence="5">
    <location>
        <position position="263"/>
    </location>
</feature>
<evidence type="ECO:0000256" key="6">
    <source>
        <dbReference type="PIRSR" id="PIRSR601382-2"/>
    </source>
</evidence>
<dbReference type="FunFam" id="1.50.10.10:FF:000015">
    <property type="entry name" value="alpha-1,2-Mannosidase"/>
    <property type="match status" value="1"/>
</dbReference>
<comment type="similarity">
    <text evidence="2 7">Belongs to the glycosyl hydrolase 47 family.</text>
</comment>
<dbReference type="PRINTS" id="PR00747">
    <property type="entry name" value="GLYHDRLASE47"/>
</dbReference>
<protein>
    <recommendedName>
        <fullName evidence="7">alpha-1,2-Mannosidase</fullName>
        <ecNumber evidence="7">3.2.1.-</ecNumber>
    </recommendedName>
</protein>
<evidence type="ECO:0000313" key="10">
    <source>
        <dbReference type="RefSeq" id="XP_004495394.1"/>
    </source>
</evidence>
<comment type="cofactor">
    <cofactor evidence="6">
        <name>Ca(2+)</name>
        <dbReference type="ChEBI" id="CHEBI:29108"/>
    </cofactor>
</comment>
<gene>
    <name evidence="10" type="primary">LOC101512506</name>
</gene>
<accession>A0A1S2XW39</accession>
<dbReference type="KEGG" id="cam:101512506"/>
<dbReference type="Pfam" id="PF01532">
    <property type="entry name" value="Glyco_hydro_47"/>
    <property type="match status" value="1"/>
</dbReference>
<feature type="active site" evidence="5">
    <location>
        <position position="377"/>
    </location>
</feature>
<dbReference type="GO" id="GO:0005975">
    <property type="term" value="P:carbohydrate metabolic process"/>
    <property type="evidence" value="ECO:0007669"/>
    <property type="project" value="InterPro"/>
</dbReference>
<dbReference type="STRING" id="3827.A0A1S2XW39"/>
<feature type="active site" description="Proton donor" evidence="5">
    <location>
        <position position="123"/>
    </location>
</feature>
<dbReference type="GeneID" id="101512506"/>
<feature type="binding site" evidence="6">
    <location>
        <position position="467"/>
    </location>
    <ligand>
        <name>Ca(2+)</name>
        <dbReference type="ChEBI" id="CHEBI:29108"/>
    </ligand>
</feature>
<name>A0A1S2XW39_CICAR</name>
<dbReference type="SUPFAM" id="SSF48225">
    <property type="entry name" value="Seven-hairpin glycosidases"/>
    <property type="match status" value="1"/>
</dbReference>
<dbReference type="InterPro" id="IPR012341">
    <property type="entry name" value="6hp_glycosidase-like_sf"/>
</dbReference>
<reference evidence="9" key="1">
    <citation type="journal article" date="2013" name="Nat. Biotechnol.">
        <title>Draft genome sequence of chickpea (Cicer arietinum) provides a resource for trait improvement.</title>
        <authorList>
            <person name="Varshney R.K."/>
            <person name="Song C."/>
            <person name="Saxena R.K."/>
            <person name="Azam S."/>
            <person name="Yu S."/>
            <person name="Sharpe A.G."/>
            <person name="Cannon S."/>
            <person name="Baek J."/>
            <person name="Rosen B.D."/>
            <person name="Tar'an B."/>
            <person name="Millan T."/>
            <person name="Zhang X."/>
            <person name="Ramsay L.D."/>
            <person name="Iwata A."/>
            <person name="Wang Y."/>
            <person name="Nelson W."/>
            <person name="Farmer A.D."/>
            <person name="Gaur P.M."/>
            <person name="Soderlund C."/>
            <person name="Penmetsa R.V."/>
            <person name="Xu C."/>
            <person name="Bharti A.K."/>
            <person name="He W."/>
            <person name="Winter P."/>
            <person name="Zhao S."/>
            <person name="Hane J.K."/>
            <person name="Carrasquilla-Garcia N."/>
            <person name="Condie J.A."/>
            <person name="Upadhyaya H.D."/>
            <person name="Luo M.C."/>
            <person name="Thudi M."/>
            <person name="Gowda C.L."/>
            <person name="Singh N.P."/>
            <person name="Lichtenzveig J."/>
            <person name="Gali K.K."/>
            <person name="Rubio J."/>
            <person name="Nadarajan N."/>
            <person name="Dolezel J."/>
            <person name="Bansal K.C."/>
            <person name="Xu X."/>
            <person name="Edwards D."/>
            <person name="Zhang G."/>
            <person name="Kahl G."/>
            <person name="Gil J."/>
            <person name="Singh K.B."/>
            <person name="Datta S.K."/>
            <person name="Jackson S.A."/>
            <person name="Wang J."/>
            <person name="Cook D.R."/>
        </authorList>
    </citation>
    <scope>NUCLEOTIDE SEQUENCE [LARGE SCALE GENOMIC DNA]</scope>
    <source>
        <strain evidence="9">cv. CDC Frontier</strain>
    </source>
</reference>
<dbReference type="GO" id="GO:1904380">
    <property type="term" value="P:endoplasmic reticulum mannose trimming"/>
    <property type="evidence" value="ECO:0007669"/>
    <property type="project" value="InterPro"/>
</dbReference>
<evidence type="ECO:0000256" key="1">
    <source>
        <dbReference type="ARBA" id="ARBA00004240"/>
    </source>
</evidence>
<keyword evidence="9" id="KW-1185">Reference proteome</keyword>
<organism evidence="9 10">
    <name type="scientific">Cicer arietinum</name>
    <name type="common">Chickpea</name>
    <name type="synonym">Garbanzo</name>
    <dbReference type="NCBI Taxonomy" id="3827"/>
    <lineage>
        <taxon>Eukaryota</taxon>
        <taxon>Viridiplantae</taxon>
        <taxon>Streptophyta</taxon>
        <taxon>Embryophyta</taxon>
        <taxon>Tracheophyta</taxon>
        <taxon>Spermatophyta</taxon>
        <taxon>Magnoliopsida</taxon>
        <taxon>eudicotyledons</taxon>
        <taxon>Gunneridae</taxon>
        <taxon>Pentapetalae</taxon>
        <taxon>rosids</taxon>
        <taxon>fabids</taxon>
        <taxon>Fabales</taxon>
        <taxon>Fabaceae</taxon>
        <taxon>Papilionoideae</taxon>
        <taxon>50 kb inversion clade</taxon>
        <taxon>NPAAA clade</taxon>
        <taxon>Hologalegina</taxon>
        <taxon>IRL clade</taxon>
        <taxon>Cicereae</taxon>
        <taxon>Cicer</taxon>
    </lineage>
</organism>
<dbReference type="PaxDb" id="3827-XP_004495394.1"/>
<evidence type="ECO:0000256" key="4">
    <source>
        <dbReference type="ARBA" id="ARBA00023180"/>
    </source>
</evidence>
<dbReference type="Gene3D" id="1.50.10.10">
    <property type="match status" value="1"/>
</dbReference>
<keyword evidence="7" id="KW-0378">Hydrolase</keyword>
<dbReference type="PANTHER" id="PTHR45679:SF6">
    <property type="entry name" value="ER DEGRADATION-ENHANCING ALPHA-MANNOSIDASE-LIKE PROTEIN 2"/>
    <property type="match status" value="1"/>
</dbReference>
<feature type="compositionally biased region" description="Polar residues" evidence="8">
    <location>
        <begin position="608"/>
        <end position="617"/>
    </location>
</feature>
<keyword evidence="6" id="KW-0479">Metal-binding</keyword>
<evidence type="ECO:0000256" key="2">
    <source>
        <dbReference type="ARBA" id="ARBA00007658"/>
    </source>
</evidence>
<evidence type="ECO:0000256" key="8">
    <source>
        <dbReference type="SAM" id="MobiDB-lite"/>
    </source>
</evidence>
<dbReference type="AlphaFoldDB" id="A0A1S2XW39"/>
<dbReference type="eggNOG" id="KOG2429">
    <property type="taxonomic scope" value="Eukaryota"/>
</dbReference>
<sequence length="617" mass="69451">MEGFRRKTCIQIRSMLAFICCCYFTLSLADSVTREEAKQLRDEVGEMFYHAFNGYMDNAFPLDELKPLSCAGEDTLGGYALTLIDSLDTLALLGDRERFAASVEWIGKNLRFDMINKTVSVFETTIRVLGGLLSAHLIASDYATGMRVPSYDNQLLNLAEDLARRLLPAFDTPTGIPYGSVNLLHGVDKQESKITSTAGGGTLTLEFGVLSRLTNDPIFEQVTKNAVLALWARRSKLNLVGAHINVFTGEWTQKDAGIGTSIDSFYEYLLKAYILFGDEEYLYIFQEAYSAAMHYLYHDPWYVEVNMDSAAIVWPLFNSLQAFWPGLQVLAGDINPAIRTHAAFLSVWRRYGFTPEGFNLASLSVQHGQKSYPLRPELIESTYWLYKATRDPRYLDAGRDMVASLQYGTRCACGYCHISDVENHKQEDHMESFFLAETVKYLWLLFDLAVGPDNLVENGPYKYVFSTEGHLLPATPQISLVREHCLYYGAYCRSGDSRQTYFVSEVDKDKQESNDSRFYGSRTKATYSSEYTTSEPSAFSGLIKGFCPGLNHGQKYGFSYVHSNDERNDYETIQQKESTTVQSHSVIVLPAQSSHHSEPDSGNDHNDSQTTESDVTS</sequence>
<feature type="compositionally biased region" description="Basic and acidic residues" evidence="8">
    <location>
        <begin position="595"/>
        <end position="607"/>
    </location>
</feature>
<dbReference type="InterPro" id="IPR001382">
    <property type="entry name" value="Glyco_hydro_47"/>
</dbReference>
<evidence type="ECO:0000256" key="7">
    <source>
        <dbReference type="RuleBase" id="RU361193"/>
    </source>
</evidence>
<dbReference type="GO" id="GO:0005509">
    <property type="term" value="F:calcium ion binding"/>
    <property type="evidence" value="ECO:0007669"/>
    <property type="project" value="InterPro"/>
</dbReference>
<dbReference type="GO" id="GO:0044322">
    <property type="term" value="C:endoplasmic reticulum quality control compartment"/>
    <property type="evidence" value="ECO:0007669"/>
    <property type="project" value="GOC"/>
</dbReference>
<feature type="region of interest" description="Disordered" evidence="8">
    <location>
        <begin position="588"/>
        <end position="617"/>
    </location>
</feature>
<keyword evidence="3" id="KW-0256">Endoplasmic reticulum</keyword>
<proteinExistence type="inferred from homology"/>
<dbReference type="InterPro" id="IPR044674">
    <property type="entry name" value="EDEM1/2/3"/>
</dbReference>
<evidence type="ECO:0000256" key="3">
    <source>
        <dbReference type="ARBA" id="ARBA00022824"/>
    </source>
</evidence>
<dbReference type="InterPro" id="IPR036026">
    <property type="entry name" value="Seven-hairpin_glycosidases"/>
</dbReference>
<dbReference type="EC" id="3.2.1.-" evidence="7"/>
<dbReference type="GO" id="GO:0016020">
    <property type="term" value="C:membrane"/>
    <property type="evidence" value="ECO:0007669"/>
    <property type="project" value="InterPro"/>
</dbReference>
<dbReference type="RefSeq" id="XP_004495394.1">
    <property type="nucleotide sequence ID" value="XM_004495337.3"/>
</dbReference>
<dbReference type="Proteomes" id="UP000087171">
    <property type="component" value="Chromosome Ca4"/>
</dbReference>
<keyword evidence="6" id="KW-0106">Calcium</keyword>
<evidence type="ECO:0000256" key="5">
    <source>
        <dbReference type="PIRSR" id="PIRSR601382-1"/>
    </source>
</evidence>
<keyword evidence="7" id="KW-0326">Glycosidase</keyword>
<dbReference type="GO" id="GO:0004571">
    <property type="term" value="F:mannosyl-oligosaccharide 1,2-alpha-mannosidase activity"/>
    <property type="evidence" value="ECO:0007669"/>
    <property type="project" value="InterPro"/>
</dbReference>
<evidence type="ECO:0000313" key="9">
    <source>
        <dbReference type="Proteomes" id="UP000087171"/>
    </source>
</evidence>
<keyword evidence="4" id="KW-0325">Glycoprotein</keyword>
<feature type="active site" description="Proton donor" evidence="5">
    <location>
        <position position="356"/>
    </location>
</feature>
<comment type="subcellular location">
    <subcellularLocation>
        <location evidence="1">Endoplasmic reticulum</location>
    </subcellularLocation>
</comment>